<name>K6YJR5_9ALTE</name>
<dbReference type="RefSeq" id="WP_007104747.1">
    <property type="nucleotide sequence ID" value="NZ_BAER01000045.1"/>
</dbReference>
<comment type="caution">
    <text evidence="1">The sequence shown here is derived from an EMBL/GenBank/DDBJ whole genome shotgun (WGS) entry which is preliminary data.</text>
</comment>
<dbReference type="Proteomes" id="UP000006322">
    <property type="component" value="Unassembled WGS sequence"/>
</dbReference>
<dbReference type="STRING" id="1129793.GPLA_2059"/>
<sequence>MHSNNYVNTGKATLKINYIVLLMLSIALQCQSQEREQQQDAQKDDNHWLDDMHENIAQSVQDSAIWFDDFFFLDGVMHQETAQAEARIRLGWEPRSRELNQFQNRFRVRVRLPNLKNRLDVVLSDYDDETELGNERLGRDDNFGDKDRLNLALRWRSRPDSGFSHRIGVGRGLQTFVKSRYRNHYSLADDTLMRIEGSIYYYSDDGFGSHFSTKFDYSASTETLYRFDNNFYYRDKTEDWLWRHSWQSLHQFDQKTAIISGYYIEGLSRPNYRLNEHYVSVRWRQNALREWLFYEIEPFILWRRDEHFAPSYGLALRVEGFFGHS</sequence>
<organism evidence="1 2">
    <name type="scientific">Paraglaciecola polaris LMG 21857</name>
    <dbReference type="NCBI Taxonomy" id="1129793"/>
    <lineage>
        <taxon>Bacteria</taxon>
        <taxon>Pseudomonadati</taxon>
        <taxon>Pseudomonadota</taxon>
        <taxon>Gammaproteobacteria</taxon>
        <taxon>Alteromonadales</taxon>
        <taxon>Alteromonadaceae</taxon>
        <taxon>Paraglaciecola</taxon>
    </lineage>
</organism>
<evidence type="ECO:0008006" key="3">
    <source>
        <dbReference type="Google" id="ProtNLM"/>
    </source>
</evidence>
<evidence type="ECO:0000313" key="1">
    <source>
        <dbReference type="EMBL" id="GAC32964.1"/>
    </source>
</evidence>
<dbReference type="EMBL" id="BAER01000045">
    <property type="protein sequence ID" value="GAC32964.1"/>
    <property type="molecule type" value="Genomic_DNA"/>
</dbReference>
<protein>
    <recommendedName>
        <fullName evidence="3">Alginate export domain-containing protein</fullName>
    </recommendedName>
</protein>
<evidence type="ECO:0000313" key="2">
    <source>
        <dbReference type="Proteomes" id="UP000006322"/>
    </source>
</evidence>
<dbReference type="AlphaFoldDB" id="K6YJR5"/>
<keyword evidence="2" id="KW-1185">Reference proteome</keyword>
<accession>K6YJR5</accession>
<gene>
    <name evidence="1" type="ORF">GPLA_2059</name>
</gene>
<proteinExistence type="predicted"/>
<reference evidence="2" key="1">
    <citation type="journal article" date="2014" name="Environ. Microbiol.">
        <title>Comparative genomics of the marine bacterial genus Glaciecola reveals the high degree of genomic diversity and genomic characteristic for cold adaptation.</title>
        <authorList>
            <person name="Qin Q.L."/>
            <person name="Xie B.B."/>
            <person name="Yu Y."/>
            <person name="Shu Y.L."/>
            <person name="Rong J.C."/>
            <person name="Zhang Y.J."/>
            <person name="Zhao D.L."/>
            <person name="Chen X.L."/>
            <person name="Zhang X.Y."/>
            <person name="Chen B."/>
            <person name="Zhou B.C."/>
            <person name="Zhang Y.Z."/>
        </authorList>
    </citation>
    <scope>NUCLEOTIDE SEQUENCE [LARGE SCALE GENOMIC DNA]</scope>
    <source>
        <strain evidence="2">LMG 21857</strain>
    </source>
</reference>